<dbReference type="EMBL" id="JAQIZT010000019">
    <property type="protein sequence ID" value="KAJ6951397.1"/>
    <property type="molecule type" value="Genomic_DNA"/>
</dbReference>
<sequence>MKSEKRERERFTAKGRKRGRRINQGREQEEHVMIAAAFSSFGFENSAAGLIYMAASSISACVLAASFSGFLVLSVVHYLLHALASIVVAAAVDNASLLSTDADWCNEHVLGLERIRKEEEKPMVLDLGFDCRGWNDVSRCLIVPWENTIGGKISYRRDQYVEITRKPAVEFVFVIPVRSSVLGV</sequence>
<comment type="caution">
    <text evidence="3">The sequence shown here is derived from an EMBL/GenBank/DDBJ whole genome shotgun (WGS) entry which is preliminary data.</text>
</comment>
<dbReference type="Proteomes" id="UP001164929">
    <property type="component" value="Chromosome 19"/>
</dbReference>
<evidence type="ECO:0000256" key="2">
    <source>
        <dbReference type="SAM" id="Phobius"/>
    </source>
</evidence>
<reference evidence="3" key="1">
    <citation type="journal article" date="2023" name="Mol. Ecol. Resour.">
        <title>Chromosome-level genome assembly of a triploid poplar Populus alba 'Berolinensis'.</title>
        <authorList>
            <person name="Chen S."/>
            <person name="Yu Y."/>
            <person name="Wang X."/>
            <person name="Wang S."/>
            <person name="Zhang T."/>
            <person name="Zhou Y."/>
            <person name="He R."/>
            <person name="Meng N."/>
            <person name="Wang Y."/>
            <person name="Liu W."/>
            <person name="Liu Z."/>
            <person name="Liu J."/>
            <person name="Guo Q."/>
            <person name="Huang H."/>
            <person name="Sederoff R.R."/>
            <person name="Wang G."/>
            <person name="Qu G."/>
            <person name="Chen S."/>
        </authorList>
    </citation>
    <scope>NUCLEOTIDE SEQUENCE</scope>
    <source>
        <strain evidence="3">SC-2020</strain>
    </source>
</reference>
<feature type="region of interest" description="Disordered" evidence="1">
    <location>
        <begin position="1"/>
        <end position="24"/>
    </location>
</feature>
<proteinExistence type="predicted"/>
<keyword evidence="2" id="KW-0812">Transmembrane</keyword>
<keyword evidence="2" id="KW-0472">Membrane</keyword>
<name>A0AAD6L6R7_9ROSI</name>
<dbReference type="AlphaFoldDB" id="A0AAD6L6R7"/>
<accession>A0AAD6L6R7</accession>
<evidence type="ECO:0000313" key="4">
    <source>
        <dbReference type="Proteomes" id="UP001164929"/>
    </source>
</evidence>
<evidence type="ECO:0000313" key="3">
    <source>
        <dbReference type="EMBL" id="KAJ6951397.1"/>
    </source>
</evidence>
<evidence type="ECO:0000256" key="1">
    <source>
        <dbReference type="SAM" id="MobiDB-lite"/>
    </source>
</evidence>
<feature type="compositionally biased region" description="Basic and acidic residues" evidence="1">
    <location>
        <begin position="1"/>
        <end position="12"/>
    </location>
</feature>
<feature type="transmembrane region" description="Helical" evidence="2">
    <location>
        <begin position="50"/>
        <end position="72"/>
    </location>
</feature>
<keyword evidence="4" id="KW-1185">Reference proteome</keyword>
<protein>
    <submittedName>
        <fullName evidence="3">Uncharacterized protein</fullName>
    </submittedName>
</protein>
<keyword evidence="2" id="KW-1133">Transmembrane helix</keyword>
<gene>
    <name evidence="3" type="ORF">NC653_040725</name>
</gene>
<organism evidence="3 4">
    <name type="scientific">Populus alba x Populus x berolinensis</name>
    <dbReference type="NCBI Taxonomy" id="444605"/>
    <lineage>
        <taxon>Eukaryota</taxon>
        <taxon>Viridiplantae</taxon>
        <taxon>Streptophyta</taxon>
        <taxon>Embryophyta</taxon>
        <taxon>Tracheophyta</taxon>
        <taxon>Spermatophyta</taxon>
        <taxon>Magnoliopsida</taxon>
        <taxon>eudicotyledons</taxon>
        <taxon>Gunneridae</taxon>
        <taxon>Pentapetalae</taxon>
        <taxon>rosids</taxon>
        <taxon>fabids</taxon>
        <taxon>Malpighiales</taxon>
        <taxon>Salicaceae</taxon>
        <taxon>Saliceae</taxon>
        <taxon>Populus</taxon>
    </lineage>
</organism>
<feature type="compositionally biased region" description="Basic residues" evidence="1">
    <location>
        <begin position="13"/>
        <end position="23"/>
    </location>
</feature>